<proteinExistence type="inferred from homology"/>
<evidence type="ECO:0000256" key="1">
    <source>
        <dbReference type="ARBA" id="ARBA00004651"/>
    </source>
</evidence>
<dbReference type="GO" id="GO:0005886">
    <property type="term" value="C:plasma membrane"/>
    <property type="evidence" value="ECO:0007669"/>
    <property type="project" value="UniProtKB-SubCell"/>
</dbReference>
<keyword evidence="9" id="KW-1185">Reference proteome</keyword>
<dbReference type="AlphaFoldDB" id="A0A6V8SEH4"/>
<dbReference type="Pfam" id="PF09335">
    <property type="entry name" value="VTT_dom"/>
    <property type="match status" value="1"/>
</dbReference>
<protein>
    <recommendedName>
        <fullName evidence="6">TVP38/TMEM64 family membrane protein</fullName>
    </recommendedName>
</protein>
<dbReference type="RefSeq" id="WP_183276487.1">
    <property type="nucleotide sequence ID" value="NZ_BLZR01000001.1"/>
</dbReference>
<gene>
    <name evidence="8" type="ORF">bsdtw1_01015</name>
</gene>
<dbReference type="EMBL" id="BLZR01000001">
    <property type="protein sequence ID" value="GFP74952.1"/>
    <property type="molecule type" value="Genomic_DNA"/>
</dbReference>
<keyword evidence="4 6" id="KW-1133">Transmembrane helix</keyword>
<dbReference type="PANTHER" id="PTHR12677:SF59">
    <property type="entry name" value="GOLGI APPARATUS MEMBRANE PROTEIN TVP38-RELATED"/>
    <property type="match status" value="1"/>
</dbReference>
<comment type="similarity">
    <text evidence="6">Belongs to the TVP38/TMEM64 family.</text>
</comment>
<organism evidence="8 9">
    <name type="scientific">Clostridium fungisolvens</name>
    <dbReference type="NCBI Taxonomy" id="1604897"/>
    <lineage>
        <taxon>Bacteria</taxon>
        <taxon>Bacillati</taxon>
        <taxon>Bacillota</taxon>
        <taxon>Clostridia</taxon>
        <taxon>Eubacteriales</taxon>
        <taxon>Clostridiaceae</taxon>
        <taxon>Clostridium</taxon>
    </lineage>
</organism>
<feature type="transmembrane region" description="Helical" evidence="6">
    <location>
        <begin position="202"/>
        <end position="221"/>
    </location>
</feature>
<evidence type="ECO:0000313" key="8">
    <source>
        <dbReference type="EMBL" id="GFP74952.1"/>
    </source>
</evidence>
<evidence type="ECO:0000256" key="4">
    <source>
        <dbReference type="ARBA" id="ARBA00022989"/>
    </source>
</evidence>
<dbReference type="Proteomes" id="UP000580568">
    <property type="component" value="Unassembled WGS sequence"/>
</dbReference>
<keyword evidence="2 6" id="KW-1003">Cell membrane</keyword>
<feature type="transmembrane region" description="Helical" evidence="6">
    <location>
        <begin position="12"/>
        <end position="31"/>
    </location>
</feature>
<keyword evidence="5 6" id="KW-0472">Membrane</keyword>
<feature type="transmembrane region" description="Helical" evidence="6">
    <location>
        <begin position="51"/>
        <end position="76"/>
    </location>
</feature>
<comment type="subcellular location">
    <subcellularLocation>
        <location evidence="1 6">Cell membrane</location>
        <topology evidence="1 6">Multi-pass membrane protein</topology>
    </subcellularLocation>
</comment>
<evidence type="ECO:0000256" key="6">
    <source>
        <dbReference type="RuleBase" id="RU366058"/>
    </source>
</evidence>
<evidence type="ECO:0000256" key="2">
    <source>
        <dbReference type="ARBA" id="ARBA00022475"/>
    </source>
</evidence>
<keyword evidence="3 6" id="KW-0812">Transmembrane</keyword>
<evidence type="ECO:0000313" key="9">
    <source>
        <dbReference type="Proteomes" id="UP000580568"/>
    </source>
</evidence>
<reference evidence="8 9" key="1">
    <citation type="submission" date="2020-07" db="EMBL/GenBank/DDBJ databases">
        <title>A new beta-1,3-glucan-decomposing anaerobic bacterium isolated from anoxic soil subjected to biological soil disinfestation.</title>
        <authorList>
            <person name="Ueki A."/>
            <person name="Tonouchi A."/>
        </authorList>
    </citation>
    <scope>NUCLEOTIDE SEQUENCE [LARGE SCALE GENOMIC DNA]</scope>
    <source>
        <strain evidence="8 9">TW1</strain>
    </source>
</reference>
<feature type="transmembrane region" description="Helical" evidence="6">
    <location>
        <begin position="88"/>
        <end position="110"/>
    </location>
</feature>
<feature type="transmembrane region" description="Helical" evidence="6">
    <location>
        <begin position="161"/>
        <end position="182"/>
    </location>
</feature>
<feature type="domain" description="VTT" evidence="7">
    <location>
        <begin position="76"/>
        <end position="194"/>
    </location>
</feature>
<sequence>MNKLISSCKKNKGIILLILSILVLFLLFIIFKRDIHNMIEILKNNEKFKRYLLSFGPLAPIVYTLLQFLQVVIFFIPGEVFQTAGGYVFGTIEATILSIVGINLGSIILFNLTKKYGTRFVEKVVPDVAIKPFERLMNSERLNLVVFLIYIMPGIPKDSSIFLCGLSRITLIDFLIYSTLGRLPMLILSSYYGANIAIGNKLVFYTGTTLFIMLIVIGLVFKDKLFKRLEKVG</sequence>
<evidence type="ECO:0000259" key="7">
    <source>
        <dbReference type="Pfam" id="PF09335"/>
    </source>
</evidence>
<evidence type="ECO:0000256" key="5">
    <source>
        <dbReference type="ARBA" id="ARBA00023136"/>
    </source>
</evidence>
<dbReference type="PANTHER" id="PTHR12677">
    <property type="entry name" value="GOLGI APPARATUS MEMBRANE PROTEIN TVP38-RELATED"/>
    <property type="match status" value="1"/>
</dbReference>
<dbReference type="InterPro" id="IPR015414">
    <property type="entry name" value="TMEM64"/>
</dbReference>
<evidence type="ECO:0000256" key="3">
    <source>
        <dbReference type="ARBA" id="ARBA00022692"/>
    </source>
</evidence>
<dbReference type="InterPro" id="IPR032816">
    <property type="entry name" value="VTT_dom"/>
</dbReference>
<name>A0A6V8SEH4_9CLOT</name>
<comment type="caution">
    <text evidence="8">The sequence shown here is derived from an EMBL/GenBank/DDBJ whole genome shotgun (WGS) entry which is preliminary data.</text>
</comment>
<accession>A0A6V8SEH4</accession>